<dbReference type="RefSeq" id="WP_169532509.1">
    <property type="nucleotide sequence ID" value="NZ_JABBGH010000003.1"/>
</dbReference>
<evidence type="ECO:0000313" key="3">
    <source>
        <dbReference type="Proteomes" id="UP000559626"/>
    </source>
</evidence>
<evidence type="ECO:0000313" key="2">
    <source>
        <dbReference type="EMBL" id="NML66792.1"/>
    </source>
</evidence>
<accession>A0A7Y0FNB9</accession>
<dbReference type="EMBL" id="JABBGH010000003">
    <property type="protein sequence ID" value="NML66792.1"/>
    <property type="molecule type" value="Genomic_DNA"/>
</dbReference>
<feature type="coiled-coil region" evidence="1">
    <location>
        <begin position="169"/>
        <end position="224"/>
    </location>
</feature>
<keyword evidence="1" id="KW-0175">Coiled coil</keyword>
<proteinExistence type="predicted"/>
<gene>
    <name evidence="2" type="ORF">HHL22_16420</name>
</gene>
<comment type="caution">
    <text evidence="2">The sequence shown here is derived from an EMBL/GenBank/DDBJ whole genome shotgun (WGS) entry which is preliminary data.</text>
</comment>
<keyword evidence="3" id="KW-1185">Reference proteome</keyword>
<organism evidence="2 3">
    <name type="scientific">Hymenobacter polaris</name>
    <dbReference type="NCBI Taxonomy" id="2682546"/>
    <lineage>
        <taxon>Bacteria</taxon>
        <taxon>Pseudomonadati</taxon>
        <taxon>Bacteroidota</taxon>
        <taxon>Cytophagia</taxon>
        <taxon>Cytophagales</taxon>
        <taxon>Hymenobacteraceae</taxon>
        <taxon>Hymenobacter</taxon>
    </lineage>
</organism>
<name>A0A7Y0FNB9_9BACT</name>
<dbReference type="Proteomes" id="UP000559626">
    <property type="component" value="Unassembled WGS sequence"/>
</dbReference>
<sequence>MGNSVSYQLEKWAWSEADFDRMGWHDARIYAVQFGKDISFDVDYIFEWVKSDADDFFSFVVAPVTLVFLNPTSILFNVDCRISQQLEVEDIQRRVASSGSTEWCIETHQGTITITADSFRQVVRRQPTLQTGQQVLPEERGDSSFSVVPDTTFSESTEVRKLKAADFALREKAVQIRRLRRQLEILLEQRSAGVLEVKQYLLEKRRVEDLVSQLKIELQAANYEGVV</sequence>
<dbReference type="AlphaFoldDB" id="A0A7Y0FNB9"/>
<evidence type="ECO:0000256" key="1">
    <source>
        <dbReference type="SAM" id="Coils"/>
    </source>
</evidence>
<reference evidence="2 3" key="1">
    <citation type="submission" date="2020-04" db="EMBL/GenBank/DDBJ databases">
        <title>Hymenobacter polaris sp. nov., isolated from Arctic soil.</title>
        <authorList>
            <person name="Dahal R.H."/>
        </authorList>
    </citation>
    <scope>NUCLEOTIDE SEQUENCE [LARGE SCALE GENOMIC DNA]</scope>
    <source>
        <strain evidence="2 3">RP-2-7</strain>
    </source>
</reference>
<protein>
    <submittedName>
        <fullName evidence="2">Uncharacterized protein</fullName>
    </submittedName>
</protein>